<feature type="binding site" evidence="3">
    <location>
        <position position="94"/>
    </location>
    <ligand>
        <name>shikimate</name>
        <dbReference type="ChEBI" id="CHEBI:36208"/>
    </ligand>
</feature>
<dbReference type="Gene3D" id="3.40.50.720">
    <property type="entry name" value="NAD(P)-binding Rossmann-like Domain"/>
    <property type="match status" value="1"/>
</dbReference>
<dbReference type="InterPro" id="IPR022893">
    <property type="entry name" value="Shikimate_DH_fam"/>
</dbReference>
<comment type="pathway">
    <text evidence="1 3">Metabolic intermediate biosynthesis; chorismate biosynthesis; chorismate from D-erythrose 4-phosphate and phosphoenolpyruvate: step 4/7.</text>
</comment>
<evidence type="ECO:0000313" key="5">
    <source>
        <dbReference type="EMBL" id="MDT2759742.1"/>
    </source>
</evidence>
<feature type="binding site" evidence="3">
    <location>
        <position position="69"/>
    </location>
    <ligand>
        <name>shikimate</name>
        <dbReference type="ChEBI" id="CHEBI:36208"/>
    </ligand>
</feature>
<accession>A0ABU3FCF9</accession>
<feature type="domain" description="Shikimate dehydrogenase substrate binding N-terminal" evidence="4">
    <location>
        <begin position="14"/>
        <end position="95"/>
    </location>
</feature>
<dbReference type="SUPFAM" id="SSF53223">
    <property type="entry name" value="Aminoacid dehydrogenase-like, N-terminal domain"/>
    <property type="match status" value="1"/>
</dbReference>
<dbReference type="CDD" id="cd01065">
    <property type="entry name" value="NAD_bind_Shikimate_DH"/>
    <property type="match status" value="1"/>
</dbReference>
<dbReference type="PANTHER" id="PTHR21089">
    <property type="entry name" value="SHIKIMATE DEHYDROGENASE"/>
    <property type="match status" value="1"/>
</dbReference>
<proteinExistence type="inferred from homology"/>
<keyword evidence="3" id="KW-0560">Oxidoreductase</keyword>
<feature type="binding site" evidence="3">
    <location>
        <position position="265"/>
    </location>
    <ligand>
        <name>shikimate</name>
        <dbReference type="ChEBI" id="CHEBI:36208"/>
    </ligand>
</feature>
<feature type="binding site" evidence="3">
    <location>
        <position position="235"/>
    </location>
    <ligand>
        <name>NADP(+)</name>
        <dbReference type="ChEBI" id="CHEBI:58349"/>
    </ligand>
</feature>
<dbReference type="InterPro" id="IPR046346">
    <property type="entry name" value="Aminoacid_DH-like_N_sf"/>
</dbReference>
<dbReference type="SUPFAM" id="SSF51735">
    <property type="entry name" value="NAD(P)-binding Rossmann-fold domains"/>
    <property type="match status" value="1"/>
</dbReference>
<keyword evidence="6" id="KW-1185">Reference proteome</keyword>
<comment type="function">
    <text evidence="3">Involved in the biosynthesis of the chorismate, which leads to the biosynthesis of aromatic amino acids. Catalyzes the reversible NADPH linked reduction of 3-dehydroshikimate (DHSA) to yield shikimate (SA).</text>
</comment>
<evidence type="ECO:0000256" key="1">
    <source>
        <dbReference type="ARBA" id="ARBA00004871"/>
    </source>
</evidence>
<evidence type="ECO:0000256" key="2">
    <source>
        <dbReference type="ARBA" id="ARBA00023141"/>
    </source>
</evidence>
<comment type="similarity">
    <text evidence="3">Belongs to the shikimate dehydrogenase family.</text>
</comment>
<dbReference type="RefSeq" id="WP_311830034.1">
    <property type="nucleotide sequence ID" value="NZ_JARQAJ010000004.1"/>
</dbReference>
<feature type="binding site" evidence="3">
    <location>
        <position position="237"/>
    </location>
    <ligand>
        <name>shikimate</name>
        <dbReference type="ChEBI" id="CHEBI:36208"/>
    </ligand>
</feature>
<feature type="active site" description="Proton acceptor" evidence="3">
    <location>
        <position position="73"/>
    </location>
</feature>
<feature type="binding site" evidence="3">
    <location>
        <position position="109"/>
    </location>
    <ligand>
        <name>shikimate</name>
        <dbReference type="ChEBI" id="CHEBI:36208"/>
    </ligand>
</feature>
<sequence>MLEGVSGKTQLYGLIGSPVGHSGSPAMYNYGFEQLGIDAVYLAFDVKLDAVEKAFQSVRTFNLPGGNVTMPCKGEAAKYMDELSPAAEMVGAINTFQNKDGKLIGHITDGIGFADNLKNHGVETKGKKFVVLGTGGAATAIQVQLAIEEVASIDIFNIKDDFFVKGEETVARIKKFYPGLAIAIHDLADAELLKQKIAEADVLVNGTTVGMGTGSTKTPIRDLSVFHENLVVADTIYNPPRTQLINDATEKGCKTVTGEGMLLGQGKASFKIFTEQELPVRP</sequence>
<dbReference type="EMBL" id="JARQAJ010000004">
    <property type="protein sequence ID" value="MDT2759742.1"/>
    <property type="molecule type" value="Genomic_DNA"/>
</dbReference>
<dbReference type="InterPro" id="IPR013708">
    <property type="entry name" value="Shikimate_DH-bd_N"/>
</dbReference>
<evidence type="ECO:0000256" key="3">
    <source>
        <dbReference type="HAMAP-Rule" id="MF_00222"/>
    </source>
</evidence>
<dbReference type="InterPro" id="IPR036291">
    <property type="entry name" value="NAD(P)-bd_dom_sf"/>
</dbReference>
<dbReference type="HAMAP" id="MF_00222">
    <property type="entry name" value="Shikimate_DH_AroE"/>
    <property type="match status" value="1"/>
</dbReference>
<evidence type="ECO:0000259" key="4">
    <source>
        <dbReference type="Pfam" id="PF08501"/>
    </source>
</evidence>
<keyword evidence="2 3" id="KW-0057">Aromatic amino acid biosynthesis</keyword>
<evidence type="ECO:0000313" key="6">
    <source>
        <dbReference type="Proteomes" id="UP001181046"/>
    </source>
</evidence>
<dbReference type="Pfam" id="PF08501">
    <property type="entry name" value="Shikimate_dh_N"/>
    <property type="match status" value="1"/>
</dbReference>
<dbReference type="PANTHER" id="PTHR21089:SF1">
    <property type="entry name" value="BIFUNCTIONAL 3-DEHYDROQUINATE DEHYDRATASE_SHIKIMATE DEHYDROGENASE, CHLOROPLASTIC"/>
    <property type="match status" value="1"/>
</dbReference>
<protein>
    <recommendedName>
        <fullName evidence="3">Shikimate dehydrogenase (NADP(+))</fullName>
        <shortName evidence="3">SDH</shortName>
        <ecNumber evidence="3">1.1.1.25</ecNumber>
    </recommendedName>
</protein>
<gene>
    <name evidence="3" type="primary">aroE</name>
    <name evidence="5" type="ORF">P7H27_08200</name>
</gene>
<feature type="binding site" evidence="3">
    <location>
        <position position="258"/>
    </location>
    <ligand>
        <name>NADP(+)</name>
        <dbReference type="ChEBI" id="CHEBI:58349"/>
    </ligand>
</feature>
<comment type="caution">
    <text evidence="3">Lacks conserved residue(s) required for the propagation of feature annotation.</text>
</comment>
<dbReference type="Gene3D" id="3.40.50.10860">
    <property type="entry name" value="Leucine Dehydrogenase, chain A, domain 1"/>
    <property type="match status" value="1"/>
</dbReference>
<comment type="caution">
    <text evidence="5">The sequence shown here is derived from an EMBL/GenBank/DDBJ whole genome shotgun (WGS) entry which is preliminary data.</text>
</comment>
<comment type="subunit">
    <text evidence="3">Homodimer.</text>
</comment>
<name>A0ABU3FCF9_9ENTE</name>
<keyword evidence="3" id="KW-0028">Amino-acid biosynthesis</keyword>
<comment type="catalytic activity">
    <reaction evidence="3">
        <text>shikimate + NADP(+) = 3-dehydroshikimate + NADPH + H(+)</text>
        <dbReference type="Rhea" id="RHEA:17737"/>
        <dbReference type="ChEBI" id="CHEBI:15378"/>
        <dbReference type="ChEBI" id="CHEBI:16630"/>
        <dbReference type="ChEBI" id="CHEBI:36208"/>
        <dbReference type="ChEBI" id="CHEBI:57783"/>
        <dbReference type="ChEBI" id="CHEBI:58349"/>
        <dbReference type="EC" id="1.1.1.25"/>
    </reaction>
</comment>
<organism evidence="5 6">
    <name type="scientific">Enterococcus xiangfangensis</name>
    <dbReference type="NCBI Taxonomy" id="1296537"/>
    <lineage>
        <taxon>Bacteria</taxon>
        <taxon>Bacillati</taxon>
        <taxon>Bacillota</taxon>
        <taxon>Bacilli</taxon>
        <taxon>Lactobacillales</taxon>
        <taxon>Enterococcaceae</taxon>
        <taxon>Enterococcus</taxon>
    </lineage>
</organism>
<keyword evidence="3" id="KW-0521">NADP</keyword>
<reference evidence="5" key="1">
    <citation type="submission" date="2023-03" db="EMBL/GenBank/DDBJ databases">
        <authorList>
            <person name="Shen W."/>
            <person name="Cai J."/>
        </authorList>
    </citation>
    <scope>NUCLEOTIDE SEQUENCE</scope>
    <source>
        <strain evidence="5">P66-3</strain>
    </source>
</reference>
<dbReference type="EC" id="1.1.1.25" evidence="3"/>
<feature type="binding site" evidence="3">
    <location>
        <begin position="22"/>
        <end position="24"/>
    </location>
    <ligand>
        <name>shikimate</name>
        <dbReference type="ChEBI" id="CHEBI:36208"/>
    </ligand>
</feature>
<dbReference type="Proteomes" id="UP001181046">
    <property type="component" value="Unassembled WGS sequence"/>
</dbReference>